<reference evidence="2" key="1">
    <citation type="journal article" date="2014" name="Int. J. Syst. Evol. Microbiol.">
        <title>Complete genome sequence of Corynebacterium casei LMG S-19264T (=DSM 44701T), isolated from a smear-ripened cheese.</title>
        <authorList>
            <consortium name="US DOE Joint Genome Institute (JGI-PGF)"/>
            <person name="Walter F."/>
            <person name="Albersmeier A."/>
            <person name="Kalinowski J."/>
            <person name="Ruckert C."/>
        </authorList>
    </citation>
    <scope>NUCLEOTIDE SEQUENCE</scope>
    <source>
        <strain evidence="2">JCM 4403</strain>
    </source>
</reference>
<gene>
    <name evidence="2" type="ORF">GCM10010280_64980</name>
</gene>
<feature type="compositionally biased region" description="Basic and acidic residues" evidence="1">
    <location>
        <begin position="90"/>
        <end position="99"/>
    </location>
</feature>
<evidence type="ECO:0000313" key="2">
    <source>
        <dbReference type="EMBL" id="GGR08201.1"/>
    </source>
</evidence>
<dbReference type="AlphaFoldDB" id="A0A918C6H2"/>
<feature type="compositionally biased region" description="Basic residues" evidence="1">
    <location>
        <begin position="71"/>
        <end position="83"/>
    </location>
</feature>
<feature type="region of interest" description="Disordered" evidence="1">
    <location>
        <begin position="69"/>
        <end position="141"/>
    </location>
</feature>
<evidence type="ECO:0000313" key="3">
    <source>
        <dbReference type="Proteomes" id="UP000656732"/>
    </source>
</evidence>
<accession>A0A918C6H2</accession>
<name>A0A918C6H2_9ACTN</name>
<reference evidence="2" key="2">
    <citation type="submission" date="2020-09" db="EMBL/GenBank/DDBJ databases">
        <authorList>
            <person name="Sun Q."/>
            <person name="Ohkuma M."/>
        </authorList>
    </citation>
    <scope>NUCLEOTIDE SEQUENCE</scope>
    <source>
        <strain evidence="2">JCM 4403</strain>
    </source>
</reference>
<dbReference type="EMBL" id="BMTU01000021">
    <property type="protein sequence ID" value="GGR08201.1"/>
    <property type="molecule type" value="Genomic_DNA"/>
</dbReference>
<comment type="caution">
    <text evidence="2">The sequence shown here is derived from an EMBL/GenBank/DDBJ whole genome shotgun (WGS) entry which is preliminary data.</text>
</comment>
<dbReference type="Proteomes" id="UP000656732">
    <property type="component" value="Unassembled WGS sequence"/>
</dbReference>
<evidence type="ECO:0000256" key="1">
    <source>
        <dbReference type="SAM" id="MobiDB-lite"/>
    </source>
</evidence>
<keyword evidence="3" id="KW-1185">Reference proteome</keyword>
<sequence length="141" mass="14016">MDVGGGQRVVVGGCFDEGPAAVGQGERGSELVAEAAAGGDRVGDGCSEGVFEAGAQGRGDVGLLQTAAGGRCRHRGSSQRSGKRVAGEGVRAEPDRESGLRSGGSAVSVLQLDAGRSSPHHAHSPVSSECIRSAREGAPPL</sequence>
<protein>
    <submittedName>
        <fullName evidence="2">Uncharacterized protein</fullName>
    </submittedName>
</protein>
<organism evidence="2 3">
    <name type="scientific">Streptomyces pilosus</name>
    <dbReference type="NCBI Taxonomy" id="28893"/>
    <lineage>
        <taxon>Bacteria</taxon>
        <taxon>Bacillati</taxon>
        <taxon>Actinomycetota</taxon>
        <taxon>Actinomycetes</taxon>
        <taxon>Kitasatosporales</taxon>
        <taxon>Streptomycetaceae</taxon>
        <taxon>Streptomyces</taxon>
    </lineage>
</organism>
<proteinExistence type="predicted"/>